<dbReference type="GO" id="GO:0046872">
    <property type="term" value="F:metal ion binding"/>
    <property type="evidence" value="ECO:0007669"/>
    <property type="project" value="UniProtKB-KW"/>
</dbReference>
<keyword evidence="6" id="KW-1185">Reference proteome</keyword>
<evidence type="ECO:0000256" key="2">
    <source>
        <dbReference type="ARBA" id="ARBA00022723"/>
    </source>
</evidence>
<name>A0A5B0PX24_PUCGR</name>
<evidence type="ECO:0000259" key="3">
    <source>
        <dbReference type="Pfam" id="PF13359"/>
    </source>
</evidence>
<dbReference type="EMBL" id="VSWC01000040">
    <property type="protein sequence ID" value="KAA1105450.1"/>
    <property type="molecule type" value="Genomic_DNA"/>
</dbReference>
<dbReference type="PANTHER" id="PTHR48471:SF1">
    <property type="entry name" value="DDE TNP4 DOMAIN-CONTAINING PROTEIN"/>
    <property type="match status" value="1"/>
</dbReference>
<evidence type="ECO:0000313" key="4">
    <source>
        <dbReference type="EMBL" id="KAA1088458.1"/>
    </source>
</evidence>
<dbReference type="Proteomes" id="UP000324748">
    <property type="component" value="Unassembled WGS sequence"/>
</dbReference>
<gene>
    <name evidence="5" type="ORF">PGT21_007813</name>
    <name evidence="4" type="ORF">PGTUg99_050060</name>
</gene>
<proteinExistence type="predicted"/>
<organism evidence="5 6">
    <name type="scientific">Puccinia graminis f. sp. tritici</name>
    <dbReference type="NCBI Taxonomy" id="56615"/>
    <lineage>
        <taxon>Eukaryota</taxon>
        <taxon>Fungi</taxon>
        <taxon>Dikarya</taxon>
        <taxon>Basidiomycota</taxon>
        <taxon>Pucciniomycotina</taxon>
        <taxon>Pucciniomycetes</taxon>
        <taxon>Pucciniales</taxon>
        <taxon>Pucciniaceae</taxon>
        <taxon>Puccinia</taxon>
    </lineage>
</organism>
<feature type="domain" description="DDE Tnp4" evidence="3">
    <location>
        <begin position="267"/>
        <end position="431"/>
    </location>
</feature>
<evidence type="ECO:0000313" key="6">
    <source>
        <dbReference type="Proteomes" id="UP000324748"/>
    </source>
</evidence>
<evidence type="ECO:0000313" key="7">
    <source>
        <dbReference type="Proteomes" id="UP000325313"/>
    </source>
</evidence>
<sequence>MHTTPIYDFSIVTRYTSSPNPHEPHPTHLNHRQSPSYHSDIWLSYSTNQQQLQITNQYRQSADEVMRRTVESFFNDTDQVQEDDEALFLFWALAYLGTPGQFRQLRTYLTRADLPCVPMAHSAWAYLWKSRSDRAFITTMGLDVSTFDDLLERFSARWNYTTIDRGDVNPMGEPQLGRRSLDAAGTLGMVLHWLCSTMSSYSLQQLFGVTPAVCSRYLASGMQHLLAVLQEHPQARFLWPTTDRRAQQYSAPIERKYPLLTKCFGFLDGLNLPVLVSDDEDVQNAYYNGWTCSHYCSCILAFAPDGTIMYAILNAPGSWHDATIAEPLYDQLLERTPPGYRIISDTAFPRKSERIQARILAPAKRGDRLPRDSVEFARLQLLNEQLVSARQAAEWGMRSIQGSFARLKMPLPATDHQYRADLLLIACRLHQLRCRSVGINQTATVYQSVWDDNNVLCREFHRMLFADIQGNCHISRYYDGWL</sequence>
<evidence type="ECO:0000313" key="5">
    <source>
        <dbReference type="EMBL" id="KAA1105450.1"/>
    </source>
</evidence>
<dbReference type="OrthoDB" id="78198at2759"/>
<accession>A0A5B0PX24</accession>
<dbReference type="Pfam" id="PF13359">
    <property type="entry name" value="DDE_Tnp_4"/>
    <property type="match status" value="1"/>
</dbReference>
<dbReference type="InterPro" id="IPR027806">
    <property type="entry name" value="HARBI1_dom"/>
</dbReference>
<dbReference type="PANTHER" id="PTHR48471">
    <property type="entry name" value="DDE TNP4 DOMAIN-CONTAINING PROTEIN"/>
    <property type="match status" value="1"/>
</dbReference>
<protein>
    <recommendedName>
        <fullName evidence="3">DDE Tnp4 domain-containing protein</fullName>
    </recommendedName>
</protein>
<keyword evidence="2" id="KW-0479">Metal-binding</keyword>
<dbReference type="Proteomes" id="UP000325313">
    <property type="component" value="Unassembled WGS sequence"/>
</dbReference>
<dbReference type="AlphaFoldDB" id="A0A5B0PX24"/>
<comment type="cofactor">
    <cofactor evidence="1">
        <name>a divalent metal cation</name>
        <dbReference type="ChEBI" id="CHEBI:60240"/>
    </cofactor>
</comment>
<evidence type="ECO:0000256" key="1">
    <source>
        <dbReference type="ARBA" id="ARBA00001968"/>
    </source>
</evidence>
<comment type="caution">
    <text evidence="5">The sequence shown here is derived from an EMBL/GenBank/DDBJ whole genome shotgun (WGS) entry which is preliminary data.</text>
</comment>
<dbReference type="EMBL" id="VDEP01000406">
    <property type="protein sequence ID" value="KAA1088458.1"/>
    <property type="molecule type" value="Genomic_DNA"/>
</dbReference>
<reference evidence="6 7" key="1">
    <citation type="submission" date="2019-05" db="EMBL/GenBank/DDBJ databases">
        <title>Emergence of the Ug99 lineage of the wheat stem rust pathogen through somatic hybridization.</title>
        <authorList>
            <person name="Li F."/>
            <person name="Upadhyaya N.M."/>
            <person name="Sperschneider J."/>
            <person name="Matny O."/>
            <person name="Nguyen-Phuc H."/>
            <person name="Mago R."/>
            <person name="Raley C."/>
            <person name="Miller M.E."/>
            <person name="Silverstein K.A.T."/>
            <person name="Henningsen E."/>
            <person name="Hirsch C.D."/>
            <person name="Visser B."/>
            <person name="Pretorius Z.A."/>
            <person name="Steffenson B.J."/>
            <person name="Schwessinger B."/>
            <person name="Dodds P.N."/>
            <person name="Figueroa M."/>
        </authorList>
    </citation>
    <scope>NUCLEOTIDE SEQUENCE [LARGE SCALE GENOMIC DNA]</scope>
    <source>
        <strain evidence="5">21-0</strain>
        <strain evidence="4 7">Ug99</strain>
    </source>
</reference>